<accession>A0A8K0K0W5</accession>
<feature type="compositionally biased region" description="Basic and acidic residues" evidence="1">
    <location>
        <begin position="75"/>
        <end position="91"/>
    </location>
</feature>
<sequence>MYVLNCMNKIDNKEEDHEKELEDIDDSDLFPSCEHLKLALNINLLAKNLWPYQQTLKKSRAAAKTKLAAEWEEYSKDRLNAKEKKDTRQNTERSSANHGVIVKNPATEASEDGITPFTVNLSNHNNPIIIQ</sequence>
<feature type="region of interest" description="Disordered" evidence="1">
    <location>
        <begin position="75"/>
        <end position="115"/>
    </location>
</feature>
<evidence type="ECO:0000256" key="1">
    <source>
        <dbReference type="SAM" id="MobiDB-lite"/>
    </source>
</evidence>
<keyword evidence="3" id="KW-1185">Reference proteome</keyword>
<proteinExistence type="predicted"/>
<reference evidence="2" key="1">
    <citation type="submission" date="2013-04" db="EMBL/GenBank/DDBJ databases">
        <authorList>
            <person name="Qu J."/>
            <person name="Murali S.C."/>
            <person name="Bandaranaike D."/>
            <person name="Bellair M."/>
            <person name="Blankenburg K."/>
            <person name="Chao H."/>
            <person name="Dinh H."/>
            <person name="Doddapaneni H."/>
            <person name="Downs B."/>
            <person name="Dugan-Rocha S."/>
            <person name="Elkadiri S."/>
            <person name="Gnanaolivu R.D."/>
            <person name="Hernandez B."/>
            <person name="Javaid M."/>
            <person name="Jayaseelan J.C."/>
            <person name="Lee S."/>
            <person name="Li M."/>
            <person name="Ming W."/>
            <person name="Munidasa M."/>
            <person name="Muniz J."/>
            <person name="Nguyen L."/>
            <person name="Ongeri F."/>
            <person name="Osuji N."/>
            <person name="Pu L.-L."/>
            <person name="Puazo M."/>
            <person name="Qu C."/>
            <person name="Quiroz J."/>
            <person name="Raj R."/>
            <person name="Weissenberger G."/>
            <person name="Xin Y."/>
            <person name="Zou X."/>
            <person name="Han Y."/>
            <person name="Richards S."/>
            <person name="Worley K."/>
            <person name="Muzny D."/>
            <person name="Gibbs R."/>
        </authorList>
    </citation>
    <scope>NUCLEOTIDE SEQUENCE</scope>
    <source>
        <strain evidence="2">Sampled in the wild</strain>
    </source>
</reference>
<comment type="caution">
    <text evidence="2">The sequence shown here is derived from an EMBL/GenBank/DDBJ whole genome shotgun (WGS) entry which is preliminary data.</text>
</comment>
<dbReference type="EMBL" id="KZ308272">
    <property type="protein sequence ID" value="KAG8226247.1"/>
    <property type="molecule type" value="Genomic_DNA"/>
</dbReference>
<evidence type="ECO:0000313" key="2">
    <source>
        <dbReference type="EMBL" id="KAG8226247.1"/>
    </source>
</evidence>
<organism evidence="2 3">
    <name type="scientific">Ladona fulva</name>
    <name type="common">Scarce chaser dragonfly</name>
    <name type="synonym">Libellula fulva</name>
    <dbReference type="NCBI Taxonomy" id="123851"/>
    <lineage>
        <taxon>Eukaryota</taxon>
        <taxon>Metazoa</taxon>
        <taxon>Ecdysozoa</taxon>
        <taxon>Arthropoda</taxon>
        <taxon>Hexapoda</taxon>
        <taxon>Insecta</taxon>
        <taxon>Pterygota</taxon>
        <taxon>Palaeoptera</taxon>
        <taxon>Odonata</taxon>
        <taxon>Epiprocta</taxon>
        <taxon>Anisoptera</taxon>
        <taxon>Libelluloidea</taxon>
        <taxon>Libellulidae</taxon>
        <taxon>Ladona</taxon>
    </lineage>
</organism>
<evidence type="ECO:0000313" key="3">
    <source>
        <dbReference type="Proteomes" id="UP000792457"/>
    </source>
</evidence>
<reference evidence="2" key="2">
    <citation type="submission" date="2017-10" db="EMBL/GenBank/DDBJ databases">
        <title>Ladona fulva Genome sequencing and assembly.</title>
        <authorList>
            <person name="Murali S."/>
            <person name="Richards S."/>
            <person name="Bandaranaike D."/>
            <person name="Bellair M."/>
            <person name="Blankenburg K."/>
            <person name="Chao H."/>
            <person name="Dinh H."/>
            <person name="Doddapaneni H."/>
            <person name="Dugan-Rocha S."/>
            <person name="Elkadiri S."/>
            <person name="Gnanaolivu R."/>
            <person name="Hernandez B."/>
            <person name="Skinner E."/>
            <person name="Javaid M."/>
            <person name="Lee S."/>
            <person name="Li M."/>
            <person name="Ming W."/>
            <person name="Munidasa M."/>
            <person name="Muniz J."/>
            <person name="Nguyen L."/>
            <person name="Hughes D."/>
            <person name="Osuji N."/>
            <person name="Pu L.-L."/>
            <person name="Puazo M."/>
            <person name="Qu C."/>
            <person name="Quiroz J."/>
            <person name="Raj R."/>
            <person name="Weissenberger G."/>
            <person name="Xin Y."/>
            <person name="Zou X."/>
            <person name="Han Y."/>
            <person name="Worley K."/>
            <person name="Muzny D."/>
            <person name="Gibbs R."/>
        </authorList>
    </citation>
    <scope>NUCLEOTIDE SEQUENCE</scope>
    <source>
        <strain evidence="2">Sampled in the wild</strain>
    </source>
</reference>
<dbReference type="Proteomes" id="UP000792457">
    <property type="component" value="Unassembled WGS sequence"/>
</dbReference>
<dbReference type="AlphaFoldDB" id="A0A8K0K0W5"/>
<gene>
    <name evidence="2" type="ORF">J437_LFUL019401</name>
</gene>
<protein>
    <submittedName>
        <fullName evidence="2">Uncharacterized protein</fullName>
    </submittedName>
</protein>
<name>A0A8K0K0W5_LADFU</name>